<sequence>MAKTFREEALFELNFWLQVLGDHGRFIYDSLSPGETEYVETADYFIKRYDQLLAEARRSLNDKNLMTLLKQANDTTFEFRKLKLAIIRDQLVGDVKITLPTTFLNHMVNELEEALRLFSFLLKREPPPEVHPLHHDLLWLLDAAGHSGAINDNLDHVEYDLKLKSERFKNEWEDFYIKAVELAGYLRSNITQFPALSKFHKDIELEMEVFKAFLRELEEMRLGKEVLGVLTPLMADHMAREECYYLMKLAETTELSMPQCDPTKPRTE</sequence>
<proteinExistence type="predicted"/>
<dbReference type="Pfam" id="PF11155">
    <property type="entry name" value="DUF2935"/>
    <property type="match status" value="2"/>
</dbReference>
<gene>
    <name evidence="1" type="ORF">J2S74_004383</name>
</gene>
<comment type="caution">
    <text evidence="1">The sequence shown here is derived from an EMBL/GenBank/DDBJ whole genome shotgun (WGS) entry which is preliminary data.</text>
</comment>
<dbReference type="InterPro" id="IPR021328">
    <property type="entry name" value="CotB-like"/>
</dbReference>
<evidence type="ECO:0000313" key="2">
    <source>
        <dbReference type="Proteomes" id="UP001230005"/>
    </source>
</evidence>
<evidence type="ECO:0008006" key="3">
    <source>
        <dbReference type="Google" id="ProtNLM"/>
    </source>
</evidence>
<evidence type="ECO:0000313" key="1">
    <source>
        <dbReference type="EMBL" id="MDQ0256938.1"/>
    </source>
</evidence>
<dbReference type="Gene3D" id="1.20.1260.120">
    <property type="entry name" value="Protein of unknown function DUF2935"/>
    <property type="match status" value="1"/>
</dbReference>
<reference evidence="1 2" key="1">
    <citation type="submission" date="2023-07" db="EMBL/GenBank/DDBJ databases">
        <title>Genomic Encyclopedia of Type Strains, Phase IV (KMG-IV): sequencing the most valuable type-strain genomes for metagenomic binning, comparative biology and taxonomic classification.</title>
        <authorList>
            <person name="Goeker M."/>
        </authorList>
    </citation>
    <scope>NUCLEOTIDE SEQUENCE [LARGE SCALE GENOMIC DNA]</scope>
    <source>
        <strain evidence="1 2">DSM 9768</strain>
    </source>
</reference>
<dbReference type="EMBL" id="JAUSUG010000021">
    <property type="protein sequence ID" value="MDQ0256938.1"/>
    <property type="molecule type" value="Genomic_DNA"/>
</dbReference>
<organism evidence="1 2">
    <name type="scientific">Evansella vedderi</name>
    <dbReference type="NCBI Taxonomy" id="38282"/>
    <lineage>
        <taxon>Bacteria</taxon>
        <taxon>Bacillati</taxon>
        <taxon>Bacillota</taxon>
        <taxon>Bacilli</taxon>
        <taxon>Bacillales</taxon>
        <taxon>Bacillaceae</taxon>
        <taxon>Evansella</taxon>
    </lineage>
</organism>
<protein>
    <recommendedName>
        <fullName evidence="3">DUF2935 domain-containing protein</fullName>
    </recommendedName>
</protein>
<accession>A0ABU0A0C3</accession>
<dbReference type="SUPFAM" id="SSF158430">
    <property type="entry name" value="Bacillus cereus metalloprotein-like"/>
    <property type="match status" value="2"/>
</dbReference>
<dbReference type="Proteomes" id="UP001230005">
    <property type="component" value="Unassembled WGS sequence"/>
</dbReference>
<name>A0ABU0A0C3_9BACI</name>
<keyword evidence="2" id="KW-1185">Reference proteome</keyword>
<dbReference type="RefSeq" id="WP_307329856.1">
    <property type="nucleotide sequence ID" value="NZ_JAUSUG010000021.1"/>
</dbReference>